<keyword evidence="1" id="KW-0812">Transmembrane</keyword>
<accession>A0A7J8RA30</accession>
<dbReference type="EMBL" id="JABFAC010000004">
    <property type="protein sequence ID" value="MBA0610697.1"/>
    <property type="molecule type" value="Genomic_DNA"/>
</dbReference>
<evidence type="ECO:0000256" key="1">
    <source>
        <dbReference type="SAM" id="Phobius"/>
    </source>
</evidence>
<comment type="caution">
    <text evidence="2">The sequence shown here is derived from an EMBL/GenBank/DDBJ whole genome shotgun (WGS) entry which is preliminary data.</text>
</comment>
<dbReference type="AlphaFoldDB" id="A0A7J8RA30"/>
<keyword evidence="1" id="KW-1133">Transmembrane helix</keyword>
<name>A0A7J8RA30_GOSDV</name>
<organism evidence="2 3">
    <name type="scientific">Gossypium davidsonii</name>
    <name type="common">Davidson's cotton</name>
    <name type="synonym">Gossypium klotzschianum subsp. davidsonii</name>
    <dbReference type="NCBI Taxonomy" id="34287"/>
    <lineage>
        <taxon>Eukaryota</taxon>
        <taxon>Viridiplantae</taxon>
        <taxon>Streptophyta</taxon>
        <taxon>Embryophyta</taxon>
        <taxon>Tracheophyta</taxon>
        <taxon>Spermatophyta</taxon>
        <taxon>Magnoliopsida</taxon>
        <taxon>eudicotyledons</taxon>
        <taxon>Gunneridae</taxon>
        <taxon>Pentapetalae</taxon>
        <taxon>rosids</taxon>
        <taxon>malvids</taxon>
        <taxon>Malvales</taxon>
        <taxon>Malvaceae</taxon>
        <taxon>Malvoideae</taxon>
        <taxon>Gossypium</taxon>
    </lineage>
</organism>
<reference evidence="2 3" key="1">
    <citation type="journal article" date="2019" name="Genome Biol. Evol.">
        <title>Insights into the evolution of the New World diploid cottons (Gossypium, subgenus Houzingenia) based on genome sequencing.</title>
        <authorList>
            <person name="Grover C.E."/>
            <person name="Arick M.A. 2nd"/>
            <person name="Thrash A."/>
            <person name="Conover J.L."/>
            <person name="Sanders W.S."/>
            <person name="Peterson D.G."/>
            <person name="Frelichowski J.E."/>
            <person name="Scheffler J.A."/>
            <person name="Scheffler B.E."/>
            <person name="Wendel J.F."/>
        </authorList>
    </citation>
    <scope>NUCLEOTIDE SEQUENCE [LARGE SCALE GENOMIC DNA]</scope>
    <source>
        <strain evidence="2">27</strain>
        <tissue evidence="2">Leaf</tissue>
    </source>
</reference>
<sequence length="162" mass="17545">MVVVDVLEHFELVVKSVVAASNFGMDVSGLVVDASECVDYSSPIVDFVVRISIRIVANVTNVTGILCMLWTIFIAMVVTTNHTTKVISFRRRAFIVGRLNRKTNYAATATQEVIDPADALRLIIPDNACILCITTATGTELADAYSPDTIIASSLGKEVHDL</sequence>
<gene>
    <name evidence="2" type="ORF">Godav_011507</name>
</gene>
<keyword evidence="3" id="KW-1185">Reference proteome</keyword>
<evidence type="ECO:0000313" key="2">
    <source>
        <dbReference type="EMBL" id="MBA0610697.1"/>
    </source>
</evidence>
<feature type="transmembrane region" description="Helical" evidence="1">
    <location>
        <begin position="62"/>
        <end position="82"/>
    </location>
</feature>
<proteinExistence type="predicted"/>
<keyword evidence="1" id="KW-0472">Membrane</keyword>
<evidence type="ECO:0000313" key="3">
    <source>
        <dbReference type="Proteomes" id="UP000593561"/>
    </source>
</evidence>
<protein>
    <submittedName>
        <fullName evidence="2">Uncharacterized protein</fullName>
    </submittedName>
</protein>
<dbReference type="Proteomes" id="UP000593561">
    <property type="component" value="Unassembled WGS sequence"/>
</dbReference>